<comment type="cofactor">
    <cofactor evidence="12">
        <name>Zn(2+)</name>
        <dbReference type="ChEBI" id="CHEBI:29105"/>
    </cofactor>
    <text evidence="12">Binds 2 zinc ions per subunit.</text>
</comment>
<evidence type="ECO:0000313" key="16">
    <source>
        <dbReference type="Proteomes" id="UP000319756"/>
    </source>
</evidence>
<sequence length="800" mass="90304">MNVYAKIIVDVPSGGTDHPFDYHLPDALAQTASIGMRALVPFGQRKLTGFIVDIVSETNLEKVKSVAELLDITPVLNEELLALGAWMSKETICFQITAFQAMIPAAMRAKAVKKIAVVESERSDLPMNIQAFFGQAGERSWADVPGDARLLRDIRSAVEQRQITERYELKDRAKHRTAKAVTVPSDVEEKPATKKQHETFALISDHYGKTEVAIQTLIHQLSLSRAVINTLVKNGFLQEKEIVIDRNPYTSAEGDGSEEKATLTVGQSRVLAQLEETIDQPQGSTMLLHGVTGSGKTEIYLQAIDRVLKQGKEAIVLVPEISLTPQMVERFKRRFGANVAVLHSALSVGERFDEWKKIQEQRVQVAVGARSAVFAPFTNLGLVVIDEEHESTYKQEEHPRYHAREIAIWRSERHCCPVLLGSATPSMESYARAAKGVYHLLSLPDRINQQPLPAIETVDMRAEMREGNRSVFSTTLLDKLRDRTEKGEQAVLFLNRRGFSTFVMCRNCGYVGMCPHCEISLTFHRRDSQLKCHYCGHEERVYERCPSCESTHIRFFGTGTQRVEEELQQLLPEARIIRMDNDTTKRKGAHERLLKQFGNGDAEILLGTQMIAKGLDFPNITLAGVLAADTLLHLPDFRAQERTFQLLTQVSGRAGRAEKAGEVIIQSYTPEHYAIQHAQTHDYLSFFKKELGQRKQAGYPPYYFLTLITFAHATYATAMKAGTHAAKLLRARLGDDAVILGPTPSPIARIKDRYRCQCMIKYRDEPEITDVLHELFSYYQKELQQDQRFITIDRDPNMFM</sequence>
<evidence type="ECO:0000259" key="14">
    <source>
        <dbReference type="PROSITE" id="PS51194"/>
    </source>
</evidence>
<evidence type="ECO:0000256" key="3">
    <source>
        <dbReference type="ARBA" id="ARBA00022723"/>
    </source>
</evidence>
<keyword evidence="7 12" id="KW-0862">Zinc</keyword>
<evidence type="ECO:0000256" key="2">
    <source>
        <dbReference type="ARBA" id="ARBA00022705"/>
    </source>
</evidence>
<evidence type="ECO:0000256" key="7">
    <source>
        <dbReference type="ARBA" id="ARBA00022833"/>
    </source>
</evidence>
<keyword evidence="1 12" id="KW-0639">Primosome</keyword>
<dbReference type="Gene3D" id="3.40.1440.60">
    <property type="entry name" value="PriA, 3(prime) DNA-binding domain"/>
    <property type="match status" value="1"/>
</dbReference>
<protein>
    <recommendedName>
        <fullName evidence="12">Replication restart protein PriA</fullName>
    </recommendedName>
    <alternativeName>
        <fullName evidence="12">ATP-dependent DNA helicase PriA</fullName>
        <ecNumber evidence="12">5.6.2.4</ecNumber>
    </alternativeName>
    <alternativeName>
        <fullName evidence="12">DNA 3'-5' helicase PriA</fullName>
    </alternativeName>
</protein>
<dbReference type="PROSITE" id="PS51192">
    <property type="entry name" value="HELICASE_ATP_BIND_1"/>
    <property type="match status" value="1"/>
</dbReference>
<dbReference type="EMBL" id="CP035485">
    <property type="protein sequence ID" value="QDI90566.1"/>
    <property type="molecule type" value="Genomic_DNA"/>
</dbReference>
<dbReference type="InterPro" id="IPR014001">
    <property type="entry name" value="Helicase_ATP-bd"/>
</dbReference>
<keyword evidence="8 12" id="KW-0067">ATP-binding</keyword>
<dbReference type="SMART" id="SM00490">
    <property type="entry name" value="HELICc"/>
    <property type="match status" value="1"/>
</dbReference>
<keyword evidence="6 12" id="KW-0347">Helicase</keyword>
<evidence type="ECO:0000256" key="1">
    <source>
        <dbReference type="ARBA" id="ARBA00022515"/>
    </source>
</evidence>
<dbReference type="FunFam" id="3.40.1440.60:FF:000001">
    <property type="entry name" value="Primosomal protein N"/>
    <property type="match status" value="1"/>
</dbReference>
<dbReference type="Pfam" id="PF00271">
    <property type="entry name" value="Helicase_C"/>
    <property type="match status" value="1"/>
</dbReference>
<evidence type="ECO:0000313" key="15">
    <source>
        <dbReference type="EMBL" id="QDI90566.1"/>
    </source>
</evidence>
<dbReference type="EC" id="5.6.2.4" evidence="12"/>
<dbReference type="Pfam" id="PF18319">
    <property type="entry name" value="Zn_ribbon_PriA"/>
    <property type="match status" value="1"/>
</dbReference>
<proteinExistence type="inferred from homology"/>
<comment type="catalytic activity">
    <reaction evidence="12">
        <text>Couples ATP hydrolysis with the unwinding of duplex DNA by translocating in the 3'-5' direction.</text>
        <dbReference type="EC" id="5.6.2.4"/>
    </reaction>
</comment>
<dbReference type="OrthoDB" id="9759544at2"/>
<feature type="binding site" evidence="12">
    <location>
        <position position="514"/>
    </location>
    <ligand>
        <name>Zn(2+)</name>
        <dbReference type="ChEBI" id="CHEBI:29105"/>
        <label>2</label>
    </ligand>
</feature>
<dbReference type="Pfam" id="PF18074">
    <property type="entry name" value="PriA_C"/>
    <property type="match status" value="1"/>
</dbReference>
<evidence type="ECO:0000256" key="4">
    <source>
        <dbReference type="ARBA" id="ARBA00022741"/>
    </source>
</evidence>
<keyword evidence="9 12" id="KW-0238">DNA-binding</keyword>
<keyword evidence="5 12" id="KW-0378">Hydrolase</keyword>
<comment type="catalytic activity">
    <reaction evidence="11 12">
        <text>ATP + H2O = ADP + phosphate + H(+)</text>
        <dbReference type="Rhea" id="RHEA:13065"/>
        <dbReference type="ChEBI" id="CHEBI:15377"/>
        <dbReference type="ChEBI" id="CHEBI:15378"/>
        <dbReference type="ChEBI" id="CHEBI:30616"/>
        <dbReference type="ChEBI" id="CHEBI:43474"/>
        <dbReference type="ChEBI" id="CHEBI:456216"/>
        <dbReference type="EC" id="5.6.2.4"/>
    </reaction>
</comment>
<dbReference type="GO" id="GO:0043138">
    <property type="term" value="F:3'-5' DNA helicase activity"/>
    <property type="evidence" value="ECO:0007669"/>
    <property type="project" value="UniProtKB-EC"/>
</dbReference>
<reference evidence="16" key="1">
    <citation type="submission" date="2019-01" db="EMBL/GenBank/DDBJ databases">
        <title>Genomic analysis of Salicibibacter sp. NKC3-5.</title>
        <authorList>
            <person name="Oh Y.J."/>
        </authorList>
    </citation>
    <scope>NUCLEOTIDE SEQUENCE [LARGE SCALE GENOMIC DNA]</scope>
    <source>
        <strain evidence="16">NKC3-5</strain>
    </source>
</reference>
<keyword evidence="10 12" id="KW-0413">Isomerase</keyword>
<dbReference type="PANTHER" id="PTHR30580:SF0">
    <property type="entry name" value="PRIMOSOMAL PROTEIN N"/>
    <property type="match status" value="1"/>
</dbReference>
<dbReference type="InterPro" id="IPR005259">
    <property type="entry name" value="PriA"/>
</dbReference>
<dbReference type="InterPro" id="IPR001650">
    <property type="entry name" value="Helicase_C-like"/>
</dbReference>
<comment type="function">
    <text evidence="12">Initiates the restart of stalled replication forks, which reloads the replicative helicase on sites other than the origin of replication. Recognizes and binds to abandoned replication forks and remodels them to uncover a helicase loading site. Promotes assembly of the primosome at these replication forks.</text>
</comment>
<feature type="domain" description="Helicase ATP-binding" evidence="13">
    <location>
        <begin position="277"/>
        <end position="443"/>
    </location>
</feature>
<feature type="binding site" evidence="12">
    <location>
        <position position="508"/>
    </location>
    <ligand>
        <name>Zn(2+)</name>
        <dbReference type="ChEBI" id="CHEBI:29105"/>
        <label>1</label>
    </ligand>
</feature>
<organism evidence="15 16">
    <name type="scientific">Salicibibacter halophilus</name>
    <dbReference type="NCBI Taxonomy" id="2502791"/>
    <lineage>
        <taxon>Bacteria</taxon>
        <taxon>Bacillati</taxon>
        <taxon>Bacillota</taxon>
        <taxon>Bacilli</taxon>
        <taxon>Bacillales</taxon>
        <taxon>Bacillaceae</taxon>
        <taxon>Salicibibacter</taxon>
    </lineage>
</organism>
<feature type="binding site" evidence="12">
    <location>
        <position position="532"/>
    </location>
    <ligand>
        <name>Zn(2+)</name>
        <dbReference type="ChEBI" id="CHEBI:29105"/>
        <label>2</label>
    </ligand>
</feature>
<dbReference type="HAMAP" id="MF_00983">
    <property type="entry name" value="PriA"/>
    <property type="match status" value="1"/>
</dbReference>
<dbReference type="InterPro" id="IPR040498">
    <property type="entry name" value="PriA_CRR"/>
</dbReference>
<feature type="binding site" evidence="12">
    <location>
        <position position="535"/>
    </location>
    <ligand>
        <name>Zn(2+)</name>
        <dbReference type="ChEBI" id="CHEBI:29105"/>
        <label>2</label>
    </ligand>
</feature>
<keyword evidence="3 12" id="KW-0479">Metal-binding</keyword>
<dbReference type="FunFam" id="3.40.50.300:FF:000489">
    <property type="entry name" value="Primosome assembly protein PriA"/>
    <property type="match status" value="1"/>
</dbReference>
<feature type="binding site" evidence="12">
    <location>
        <position position="545"/>
    </location>
    <ligand>
        <name>Zn(2+)</name>
        <dbReference type="ChEBI" id="CHEBI:29105"/>
        <label>1</label>
    </ligand>
</feature>
<dbReference type="CDD" id="cd18804">
    <property type="entry name" value="SF2_C_priA"/>
    <property type="match status" value="1"/>
</dbReference>
<keyword evidence="4 12" id="KW-0547">Nucleotide-binding</keyword>
<accession>A0A514LFD2</accession>
<dbReference type="InterPro" id="IPR041236">
    <property type="entry name" value="PriA_C"/>
</dbReference>
<evidence type="ECO:0000256" key="6">
    <source>
        <dbReference type="ARBA" id="ARBA00022806"/>
    </source>
</evidence>
<evidence type="ECO:0000259" key="13">
    <source>
        <dbReference type="PROSITE" id="PS51192"/>
    </source>
</evidence>
<dbReference type="NCBIfam" id="TIGR00595">
    <property type="entry name" value="priA"/>
    <property type="match status" value="1"/>
</dbReference>
<evidence type="ECO:0000256" key="9">
    <source>
        <dbReference type="ARBA" id="ARBA00023125"/>
    </source>
</evidence>
<feature type="binding site" evidence="12">
    <location>
        <position position="517"/>
    </location>
    <ligand>
        <name>Zn(2+)</name>
        <dbReference type="ChEBI" id="CHEBI:29105"/>
        <label>2</label>
    </ligand>
</feature>
<dbReference type="GO" id="GO:0006310">
    <property type="term" value="P:DNA recombination"/>
    <property type="evidence" value="ECO:0007669"/>
    <property type="project" value="InterPro"/>
</dbReference>
<feature type="binding site" evidence="12">
    <location>
        <position position="505"/>
    </location>
    <ligand>
        <name>Zn(2+)</name>
        <dbReference type="ChEBI" id="CHEBI:29105"/>
        <label>1</label>
    </ligand>
</feature>
<dbReference type="AlphaFoldDB" id="A0A514LFD2"/>
<dbReference type="InterPro" id="IPR042115">
    <property type="entry name" value="PriA_3primeBD_sf"/>
</dbReference>
<dbReference type="Pfam" id="PF00270">
    <property type="entry name" value="DEAD"/>
    <property type="match status" value="1"/>
</dbReference>
<evidence type="ECO:0000256" key="12">
    <source>
        <dbReference type="HAMAP-Rule" id="MF_00983"/>
    </source>
</evidence>
<dbReference type="InterPro" id="IPR011545">
    <property type="entry name" value="DEAD/DEAH_box_helicase_dom"/>
</dbReference>
<dbReference type="PANTHER" id="PTHR30580">
    <property type="entry name" value="PRIMOSOMAL PROTEIN N"/>
    <property type="match status" value="1"/>
</dbReference>
<dbReference type="GO" id="GO:1990077">
    <property type="term" value="C:primosome complex"/>
    <property type="evidence" value="ECO:0007669"/>
    <property type="project" value="UniProtKB-UniRule"/>
</dbReference>
<dbReference type="InterPro" id="IPR027417">
    <property type="entry name" value="P-loop_NTPase"/>
</dbReference>
<dbReference type="CDD" id="cd17929">
    <property type="entry name" value="DEXHc_priA"/>
    <property type="match status" value="1"/>
</dbReference>
<comment type="subunit">
    <text evidence="12">Component of the replication restart primosome.</text>
</comment>
<name>A0A514LFD2_9BACI</name>
<dbReference type="Gene3D" id="3.40.50.300">
    <property type="entry name" value="P-loop containing nucleotide triphosphate hydrolases"/>
    <property type="match status" value="2"/>
</dbReference>
<evidence type="ECO:0000256" key="11">
    <source>
        <dbReference type="ARBA" id="ARBA00048988"/>
    </source>
</evidence>
<evidence type="ECO:0000256" key="5">
    <source>
        <dbReference type="ARBA" id="ARBA00022801"/>
    </source>
</evidence>
<dbReference type="SMART" id="SM00487">
    <property type="entry name" value="DEXDc"/>
    <property type="match status" value="1"/>
</dbReference>
<dbReference type="InterPro" id="IPR041222">
    <property type="entry name" value="PriA_3primeBD"/>
</dbReference>
<dbReference type="PROSITE" id="PS51194">
    <property type="entry name" value="HELICASE_CTER"/>
    <property type="match status" value="1"/>
</dbReference>
<dbReference type="Pfam" id="PF17764">
    <property type="entry name" value="PriA_3primeBD"/>
    <property type="match status" value="1"/>
</dbReference>
<dbReference type="NCBIfam" id="NF004066">
    <property type="entry name" value="PRK05580.1-3"/>
    <property type="match status" value="1"/>
</dbReference>
<evidence type="ECO:0000256" key="10">
    <source>
        <dbReference type="ARBA" id="ARBA00023235"/>
    </source>
</evidence>
<dbReference type="KEGG" id="sale:EPH95_04710"/>
<feature type="domain" description="Helicase C-terminal" evidence="14">
    <location>
        <begin position="537"/>
        <end position="692"/>
    </location>
</feature>
<comment type="similarity">
    <text evidence="12">Belongs to the helicase family. PriA subfamily.</text>
</comment>
<dbReference type="GO" id="GO:0006302">
    <property type="term" value="P:double-strand break repair"/>
    <property type="evidence" value="ECO:0007669"/>
    <property type="project" value="InterPro"/>
</dbReference>
<dbReference type="GO" id="GO:0006269">
    <property type="term" value="P:DNA replication, synthesis of primer"/>
    <property type="evidence" value="ECO:0007669"/>
    <property type="project" value="UniProtKB-KW"/>
</dbReference>
<gene>
    <name evidence="12 15" type="primary">priA</name>
    <name evidence="15" type="ORF">EPH95_04710</name>
</gene>
<dbReference type="GO" id="GO:0005524">
    <property type="term" value="F:ATP binding"/>
    <property type="evidence" value="ECO:0007669"/>
    <property type="project" value="UniProtKB-UniRule"/>
</dbReference>
<dbReference type="GO" id="GO:0008270">
    <property type="term" value="F:zinc ion binding"/>
    <property type="evidence" value="ECO:0007669"/>
    <property type="project" value="UniProtKB-UniRule"/>
</dbReference>
<keyword evidence="16" id="KW-1185">Reference proteome</keyword>
<evidence type="ECO:0000256" key="8">
    <source>
        <dbReference type="ARBA" id="ARBA00022840"/>
    </source>
</evidence>
<keyword evidence="2 12" id="KW-0235">DNA replication</keyword>
<dbReference type="GO" id="GO:0006270">
    <property type="term" value="P:DNA replication initiation"/>
    <property type="evidence" value="ECO:0007669"/>
    <property type="project" value="TreeGrafter"/>
</dbReference>
<dbReference type="GO" id="GO:0016887">
    <property type="term" value="F:ATP hydrolysis activity"/>
    <property type="evidence" value="ECO:0007669"/>
    <property type="project" value="RHEA"/>
</dbReference>
<feature type="binding site" evidence="12">
    <location>
        <position position="548"/>
    </location>
    <ligand>
        <name>Zn(2+)</name>
        <dbReference type="ChEBI" id="CHEBI:29105"/>
        <label>1</label>
    </ligand>
</feature>
<dbReference type="SUPFAM" id="SSF52540">
    <property type="entry name" value="P-loop containing nucleoside triphosphate hydrolases"/>
    <property type="match status" value="2"/>
</dbReference>
<dbReference type="GO" id="GO:0003677">
    <property type="term" value="F:DNA binding"/>
    <property type="evidence" value="ECO:0007669"/>
    <property type="project" value="UniProtKB-UniRule"/>
</dbReference>
<dbReference type="Proteomes" id="UP000319756">
    <property type="component" value="Chromosome"/>
</dbReference>